<dbReference type="RefSeq" id="WP_182125815.1">
    <property type="nucleotide sequence ID" value="NZ_JACGLS010000008.1"/>
</dbReference>
<comment type="caution">
    <text evidence="2">The sequence shown here is derived from an EMBL/GenBank/DDBJ whole genome shotgun (WGS) entry which is preliminary data.</text>
</comment>
<name>A0A839AQG8_9FLAO</name>
<sequence>MEDFIEFIQQYAFLSKETIIAIKAVAKQKNYEKGDLLVEEGKTCNHLFFSSNGIVRVYLFQKGKDITNWIYPEKSVFTSWHSYILRKPSSEYIEVTTDADIVSVSYDDWQELYQTYPELERFGRLLIEEQIALIDDFYKGYYFLTAKEKYELLTNVFPQITQIANLGHIASMLGISQETLSRIRK</sequence>
<dbReference type="PROSITE" id="PS50042">
    <property type="entry name" value="CNMP_BINDING_3"/>
    <property type="match status" value="1"/>
</dbReference>
<dbReference type="Gene3D" id="2.60.120.10">
    <property type="entry name" value="Jelly Rolls"/>
    <property type="match status" value="1"/>
</dbReference>
<reference evidence="2 3" key="1">
    <citation type="submission" date="2020-07" db="EMBL/GenBank/DDBJ databases">
        <title>Bacterium isolated from marine sediment.</title>
        <authorList>
            <person name="Shang D."/>
            <person name="Du Z.-J."/>
        </authorList>
    </citation>
    <scope>NUCLEOTIDE SEQUENCE [LARGE SCALE GENOMIC DNA]</scope>
    <source>
        <strain evidence="2 3">S7007</strain>
    </source>
</reference>
<proteinExistence type="predicted"/>
<dbReference type="InterPro" id="IPR000595">
    <property type="entry name" value="cNMP-bd_dom"/>
</dbReference>
<feature type="domain" description="Cyclic nucleotide-binding" evidence="1">
    <location>
        <begin position="10"/>
        <end position="121"/>
    </location>
</feature>
<protein>
    <submittedName>
        <fullName evidence="2">Crp/Fnr family transcriptional regulator</fullName>
    </submittedName>
</protein>
<organism evidence="2 3">
    <name type="scientific">Tenacibaculum pelagium</name>
    <dbReference type="NCBI Taxonomy" id="2759527"/>
    <lineage>
        <taxon>Bacteria</taxon>
        <taxon>Pseudomonadati</taxon>
        <taxon>Bacteroidota</taxon>
        <taxon>Flavobacteriia</taxon>
        <taxon>Flavobacteriales</taxon>
        <taxon>Flavobacteriaceae</taxon>
        <taxon>Tenacibaculum</taxon>
    </lineage>
</organism>
<dbReference type="Pfam" id="PF00027">
    <property type="entry name" value="cNMP_binding"/>
    <property type="match status" value="1"/>
</dbReference>
<evidence type="ECO:0000313" key="3">
    <source>
        <dbReference type="Proteomes" id="UP000563906"/>
    </source>
</evidence>
<evidence type="ECO:0000313" key="2">
    <source>
        <dbReference type="EMBL" id="MBA6157312.1"/>
    </source>
</evidence>
<dbReference type="AlphaFoldDB" id="A0A839AQG8"/>
<accession>A0A839AQG8</accession>
<evidence type="ECO:0000259" key="1">
    <source>
        <dbReference type="PROSITE" id="PS50042"/>
    </source>
</evidence>
<gene>
    <name evidence="2" type="ORF">H3Z83_12410</name>
</gene>
<dbReference type="InterPro" id="IPR018490">
    <property type="entry name" value="cNMP-bd_dom_sf"/>
</dbReference>
<dbReference type="EMBL" id="JACGLS010000008">
    <property type="protein sequence ID" value="MBA6157312.1"/>
    <property type="molecule type" value="Genomic_DNA"/>
</dbReference>
<dbReference type="Proteomes" id="UP000563906">
    <property type="component" value="Unassembled WGS sequence"/>
</dbReference>
<dbReference type="CDD" id="cd00038">
    <property type="entry name" value="CAP_ED"/>
    <property type="match status" value="1"/>
</dbReference>
<dbReference type="InterPro" id="IPR014710">
    <property type="entry name" value="RmlC-like_jellyroll"/>
</dbReference>
<dbReference type="SUPFAM" id="SSF51206">
    <property type="entry name" value="cAMP-binding domain-like"/>
    <property type="match status" value="1"/>
</dbReference>
<keyword evidence="3" id="KW-1185">Reference proteome</keyword>